<proteinExistence type="predicted"/>
<feature type="compositionally biased region" description="Basic and acidic residues" evidence="2">
    <location>
        <begin position="155"/>
        <end position="176"/>
    </location>
</feature>
<dbReference type="AlphaFoldDB" id="A0AAV2LR11"/>
<evidence type="ECO:0000256" key="1">
    <source>
        <dbReference type="SAM" id="Coils"/>
    </source>
</evidence>
<protein>
    <submittedName>
        <fullName evidence="3">Uncharacterized protein</fullName>
    </submittedName>
</protein>
<dbReference type="Proteomes" id="UP001497482">
    <property type="component" value="Chromosome 3"/>
</dbReference>
<name>A0AAV2LR11_KNICA</name>
<keyword evidence="4" id="KW-1185">Reference proteome</keyword>
<feature type="coiled-coil region" evidence="1">
    <location>
        <begin position="26"/>
        <end position="53"/>
    </location>
</feature>
<keyword evidence="1" id="KW-0175">Coiled coil</keyword>
<organism evidence="3 4">
    <name type="scientific">Knipowitschia caucasica</name>
    <name type="common">Caucasian dwarf goby</name>
    <name type="synonym">Pomatoschistus caucasicus</name>
    <dbReference type="NCBI Taxonomy" id="637954"/>
    <lineage>
        <taxon>Eukaryota</taxon>
        <taxon>Metazoa</taxon>
        <taxon>Chordata</taxon>
        <taxon>Craniata</taxon>
        <taxon>Vertebrata</taxon>
        <taxon>Euteleostomi</taxon>
        <taxon>Actinopterygii</taxon>
        <taxon>Neopterygii</taxon>
        <taxon>Teleostei</taxon>
        <taxon>Neoteleostei</taxon>
        <taxon>Acanthomorphata</taxon>
        <taxon>Gobiaria</taxon>
        <taxon>Gobiiformes</taxon>
        <taxon>Gobioidei</taxon>
        <taxon>Gobiidae</taxon>
        <taxon>Gobiinae</taxon>
        <taxon>Knipowitschia</taxon>
    </lineage>
</organism>
<feature type="region of interest" description="Disordered" evidence="2">
    <location>
        <begin position="146"/>
        <end position="176"/>
    </location>
</feature>
<accession>A0AAV2LR11</accession>
<dbReference type="EMBL" id="OZ035825">
    <property type="protein sequence ID" value="CAL1602109.1"/>
    <property type="molecule type" value="Genomic_DNA"/>
</dbReference>
<evidence type="ECO:0000313" key="4">
    <source>
        <dbReference type="Proteomes" id="UP001497482"/>
    </source>
</evidence>
<sequence>MSSDVLKHRHTSAMEKIIKNAVSESSKVLEKMIVELRAEILQVKSENENLKIRCSQFEAVVKKGSVYRETGTSPEPYIIDKCDKAVQCEITLHQPEDNPIISDNESERSSMPAYEKESSNDSFEFIQIIDDEQSLCDSLDETIKETSLNQETNTNDDRPEHENMANKEKSSCPSKEEIVTTILSSESELIEESSCKTYEMETPETVIEDADNECAETDASLLKFQKEAQKELKKSSRMDLVRRGCRNVLLWTD</sequence>
<evidence type="ECO:0000256" key="2">
    <source>
        <dbReference type="SAM" id="MobiDB-lite"/>
    </source>
</evidence>
<evidence type="ECO:0000313" key="3">
    <source>
        <dbReference type="EMBL" id="CAL1602109.1"/>
    </source>
</evidence>
<gene>
    <name evidence="3" type="ORF">KC01_LOCUS29936</name>
</gene>
<reference evidence="3 4" key="1">
    <citation type="submission" date="2024-04" db="EMBL/GenBank/DDBJ databases">
        <authorList>
            <person name="Waldvogel A.-M."/>
            <person name="Schoenle A."/>
        </authorList>
    </citation>
    <scope>NUCLEOTIDE SEQUENCE [LARGE SCALE GENOMIC DNA]</scope>
</reference>
<feature type="region of interest" description="Disordered" evidence="2">
    <location>
        <begin position="95"/>
        <end position="117"/>
    </location>
</feature>